<dbReference type="EMBL" id="JAUDFV010000138">
    <property type="protein sequence ID" value="KAL2725650.1"/>
    <property type="molecule type" value="Genomic_DNA"/>
</dbReference>
<keyword evidence="2" id="KW-1185">Reference proteome</keyword>
<comment type="caution">
    <text evidence="1">The sequence shown here is derived from an EMBL/GenBank/DDBJ whole genome shotgun (WGS) entry which is preliminary data.</text>
</comment>
<dbReference type="Proteomes" id="UP001607302">
    <property type="component" value="Unassembled WGS sequence"/>
</dbReference>
<reference evidence="1 2" key="1">
    <citation type="journal article" date="2024" name="Ann. Entomol. Soc. Am.">
        <title>Genomic analyses of the southern and eastern yellowjacket wasps (Hymenoptera: Vespidae) reveal evolutionary signatures of social life.</title>
        <authorList>
            <person name="Catto M.A."/>
            <person name="Caine P.B."/>
            <person name="Orr S.E."/>
            <person name="Hunt B.G."/>
            <person name="Goodisman M.A.D."/>
        </authorList>
    </citation>
    <scope>NUCLEOTIDE SEQUENCE [LARGE SCALE GENOMIC DNA]</scope>
    <source>
        <strain evidence="1">233</strain>
        <tissue evidence="1">Head and thorax</tissue>
    </source>
</reference>
<gene>
    <name evidence="1" type="ORF">V1478_008323</name>
</gene>
<protein>
    <submittedName>
        <fullName evidence="1">Uncharacterized protein</fullName>
    </submittedName>
</protein>
<evidence type="ECO:0000313" key="2">
    <source>
        <dbReference type="Proteomes" id="UP001607302"/>
    </source>
</evidence>
<dbReference type="AlphaFoldDB" id="A0ABD2B0B9"/>
<sequence length="166" mass="19146">MTPSLARTSCASTRVQRESQVLTSLRLRAPGPWMSPLNNPPDDPFYRSSTMKKNSFDVRFSYQDNFFAAWTMLQKFYHRPLREIPATYVIRFKDESQGVKRNLTRTVAHPTTWPAKGWPLALEPVLRSCKMQEASFETAGHQISTPLLFPNKNSFAMRPNDFCLSR</sequence>
<organism evidence="1 2">
    <name type="scientific">Vespula squamosa</name>
    <name type="common">Southern yellow jacket</name>
    <name type="synonym">Wasp</name>
    <dbReference type="NCBI Taxonomy" id="30214"/>
    <lineage>
        <taxon>Eukaryota</taxon>
        <taxon>Metazoa</taxon>
        <taxon>Ecdysozoa</taxon>
        <taxon>Arthropoda</taxon>
        <taxon>Hexapoda</taxon>
        <taxon>Insecta</taxon>
        <taxon>Pterygota</taxon>
        <taxon>Neoptera</taxon>
        <taxon>Endopterygota</taxon>
        <taxon>Hymenoptera</taxon>
        <taxon>Apocrita</taxon>
        <taxon>Aculeata</taxon>
        <taxon>Vespoidea</taxon>
        <taxon>Vespidae</taxon>
        <taxon>Vespinae</taxon>
        <taxon>Vespula</taxon>
    </lineage>
</organism>
<name>A0ABD2B0B9_VESSQ</name>
<proteinExistence type="predicted"/>
<evidence type="ECO:0000313" key="1">
    <source>
        <dbReference type="EMBL" id="KAL2725650.1"/>
    </source>
</evidence>
<accession>A0ABD2B0B9</accession>